<dbReference type="EMBL" id="BQNB010011036">
    <property type="protein sequence ID" value="GJS85254.1"/>
    <property type="molecule type" value="Genomic_DNA"/>
</dbReference>
<feature type="region of interest" description="Disordered" evidence="2">
    <location>
        <begin position="129"/>
        <end position="182"/>
    </location>
</feature>
<proteinExistence type="predicted"/>
<keyword evidence="1" id="KW-0175">Coiled coil</keyword>
<reference evidence="3" key="2">
    <citation type="submission" date="2022-01" db="EMBL/GenBank/DDBJ databases">
        <authorList>
            <person name="Yamashiro T."/>
            <person name="Shiraishi A."/>
            <person name="Satake H."/>
            <person name="Nakayama K."/>
        </authorList>
    </citation>
    <scope>NUCLEOTIDE SEQUENCE</scope>
</reference>
<keyword evidence="4" id="KW-1185">Reference proteome</keyword>
<dbReference type="Proteomes" id="UP001151760">
    <property type="component" value="Unassembled WGS sequence"/>
</dbReference>
<feature type="coiled-coil region" evidence="1">
    <location>
        <begin position="227"/>
        <end position="264"/>
    </location>
</feature>
<feature type="compositionally biased region" description="Polar residues" evidence="2">
    <location>
        <begin position="151"/>
        <end position="164"/>
    </location>
</feature>
<evidence type="ECO:0000313" key="4">
    <source>
        <dbReference type="Proteomes" id="UP001151760"/>
    </source>
</evidence>
<sequence length="423" mass="47513">MCAKDSITTQTCELLQEEFNDFLTLYPVPSEYHVILPKSNQIIFDVPPGYVGFVRVFPDPILFLAGLKPSWEHGQQRPTIMAGGKEIAFRNFIYTKDNEDLAFLPKEPSQGFGTGSPSVSFIWEYSGSNRDRKCKTKGGSSRPPIKRKLASGSSTSLATRAKTSSSKDDAPFLTVSDDDKDRCDARHKNRERAREEECEGLRVKCEATMTKFEKNPAVVALQEKIFVLFAESKVTSLEAEKARLEAVEVSLRKEVEELKQDRKEVVSMVVPYVTMKLVHSDDMGSLVGKLVSSAIVFGRRRAFEQVADMKEPFYLSKERLFVLLTRGSILRSSIVLATTSFPWLNELWLDQPQLLLNPYCQRKPHSAKTSSFKDSSPLTFFSKGYPVLGSSLQSNVSSCRCLRCEASIFSTSLKVTMFVLIQS</sequence>
<evidence type="ECO:0000313" key="3">
    <source>
        <dbReference type="EMBL" id="GJS85254.1"/>
    </source>
</evidence>
<reference evidence="3" key="1">
    <citation type="journal article" date="2022" name="Int. J. Mol. Sci.">
        <title>Draft Genome of Tanacetum Coccineum: Genomic Comparison of Closely Related Tanacetum-Family Plants.</title>
        <authorList>
            <person name="Yamashiro T."/>
            <person name="Shiraishi A."/>
            <person name="Nakayama K."/>
            <person name="Satake H."/>
        </authorList>
    </citation>
    <scope>NUCLEOTIDE SEQUENCE</scope>
</reference>
<name>A0ABQ4Z519_9ASTR</name>
<comment type="caution">
    <text evidence="3">The sequence shown here is derived from an EMBL/GenBank/DDBJ whole genome shotgun (WGS) entry which is preliminary data.</text>
</comment>
<evidence type="ECO:0000256" key="1">
    <source>
        <dbReference type="SAM" id="Coils"/>
    </source>
</evidence>
<accession>A0ABQ4Z519</accession>
<protein>
    <submittedName>
        <fullName evidence="3">Uncharacterized protein</fullName>
    </submittedName>
</protein>
<organism evidence="3 4">
    <name type="scientific">Tanacetum coccineum</name>
    <dbReference type="NCBI Taxonomy" id="301880"/>
    <lineage>
        <taxon>Eukaryota</taxon>
        <taxon>Viridiplantae</taxon>
        <taxon>Streptophyta</taxon>
        <taxon>Embryophyta</taxon>
        <taxon>Tracheophyta</taxon>
        <taxon>Spermatophyta</taxon>
        <taxon>Magnoliopsida</taxon>
        <taxon>eudicotyledons</taxon>
        <taxon>Gunneridae</taxon>
        <taxon>Pentapetalae</taxon>
        <taxon>asterids</taxon>
        <taxon>campanulids</taxon>
        <taxon>Asterales</taxon>
        <taxon>Asteraceae</taxon>
        <taxon>Asteroideae</taxon>
        <taxon>Anthemideae</taxon>
        <taxon>Anthemidinae</taxon>
        <taxon>Tanacetum</taxon>
    </lineage>
</organism>
<gene>
    <name evidence="3" type="ORF">Tco_0751795</name>
</gene>
<evidence type="ECO:0000256" key="2">
    <source>
        <dbReference type="SAM" id="MobiDB-lite"/>
    </source>
</evidence>